<organism evidence="3 4">
    <name type="scientific">Parabacteroides hominis</name>
    <dbReference type="NCBI Taxonomy" id="2763057"/>
    <lineage>
        <taxon>Bacteria</taxon>
        <taxon>Pseudomonadati</taxon>
        <taxon>Bacteroidota</taxon>
        <taxon>Bacteroidia</taxon>
        <taxon>Bacteroidales</taxon>
        <taxon>Tannerellaceae</taxon>
        <taxon>Parabacteroides</taxon>
    </lineage>
</organism>
<accession>A0ABR7DU47</accession>
<feature type="domain" description="Peptidase M15A C-terminal" evidence="2">
    <location>
        <begin position="10"/>
        <end position="123"/>
    </location>
</feature>
<dbReference type="Pfam" id="PF08291">
    <property type="entry name" value="Peptidase_M15_3"/>
    <property type="match status" value="1"/>
</dbReference>
<name>A0ABR7DU47_9BACT</name>
<dbReference type="Gene3D" id="3.30.1380.10">
    <property type="match status" value="1"/>
</dbReference>
<protein>
    <recommendedName>
        <fullName evidence="2">Peptidase M15A C-terminal domain-containing protein</fullName>
    </recommendedName>
</protein>
<evidence type="ECO:0000313" key="4">
    <source>
        <dbReference type="Proteomes" id="UP000651475"/>
    </source>
</evidence>
<comment type="caution">
    <text evidence="3">The sequence shown here is derived from an EMBL/GenBank/DDBJ whole genome shotgun (WGS) entry which is preliminary data.</text>
</comment>
<gene>
    <name evidence="3" type="ORF">H8S65_19505</name>
</gene>
<keyword evidence="1" id="KW-0812">Transmembrane</keyword>
<keyword evidence="1" id="KW-0472">Membrane</keyword>
<dbReference type="SUPFAM" id="SSF55166">
    <property type="entry name" value="Hedgehog/DD-peptidase"/>
    <property type="match status" value="1"/>
</dbReference>
<evidence type="ECO:0000259" key="2">
    <source>
        <dbReference type="Pfam" id="PF08291"/>
    </source>
</evidence>
<feature type="transmembrane region" description="Helical" evidence="1">
    <location>
        <begin position="256"/>
        <end position="273"/>
    </location>
</feature>
<dbReference type="InterPro" id="IPR013230">
    <property type="entry name" value="Peptidase_M15A_C"/>
</dbReference>
<dbReference type="InterPro" id="IPR009045">
    <property type="entry name" value="Zn_M74/Hedgehog-like"/>
</dbReference>
<proteinExistence type="predicted"/>
<dbReference type="EMBL" id="JACOOJ010000057">
    <property type="protein sequence ID" value="MBC5634930.1"/>
    <property type="molecule type" value="Genomic_DNA"/>
</dbReference>
<sequence>MGKREQLSEHFMLEEMCYSRVGVENGVENIPGREALVALKYLATELLEPLRKLYGKPVVVTSGYRSEEVNRLVGGVPGSQHTRGGAADCYVPDAAELLAVLRQSGLEFDQAILYRKRNFLHLSLKKTGKNRMQVLLRLLVLVFLLSGCGLSRQNHRLESAVSLDSVRLSDGEIGGLKKDIRLIDTVTWHLQRIVYFAPDSTGKQYPESVTTLQMDRSRRLADTGKIMTYRQTDYTGQHTAETLSRTETRRTARSPGYFFCGIALFLVLSFFLYKRLKPG</sequence>
<keyword evidence="1" id="KW-1133">Transmembrane helix</keyword>
<feature type="transmembrane region" description="Helical" evidence="1">
    <location>
        <begin position="134"/>
        <end position="152"/>
    </location>
</feature>
<evidence type="ECO:0000313" key="3">
    <source>
        <dbReference type="EMBL" id="MBC5634930.1"/>
    </source>
</evidence>
<evidence type="ECO:0000256" key="1">
    <source>
        <dbReference type="SAM" id="Phobius"/>
    </source>
</evidence>
<reference evidence="3 4" key="1">
    <citation type="submission" date="2020-08" db="EMBL/GenBank/DDBJ databases">
        <title>Genome public.</title>
        <authorList>
            <person name="Liu C."/>
            <person name="Sun Q."/>
        </authorList>
    </citation>
    <scope>NUCLEOTIDE SEQUENCE [LARGE SCALE GENOMIC DNA]</scope>
    <source>
        <strain evidence="3 4">NSJ-79</strain>
    </source>
</reference>
<dbReference type="RefSeq" id="WP_186931495.1">
    <property type="nucleotide sequence ID" value="NZ_JACOOJ010000057.1"/>
</dbReference>
<dbReference type="Proteomes" id="UP000651475">
    <property type="component" value="Unassembled WGS sequence"/>
</dbReference>
<keyword evidence="4" id="KW-1185">Reference proteome</keyword>